<evidence type="ECO:0000256" key="1">
    <source>
        <dbReference type="ARBA" id="ARBA00006914"/>
    </source>
</evidence>
<organism evidence="5 6">
    <name type="scientific">Paenibacillus thalictri</name>
    <dbReference type="NCBI Taxonomy" id="2527873"/>
    <lineage>
        <taxon>Bacteria</taxon>
        <taxon>Bacillati</taxon>
        <taxon>Bacillota</taxon>
        <taxon>Bacilli</taxon>
        <taxon>Bacillales</taxon>
        <taxon>Paenibacillaceae</taxon>
        <taxon>Paenibacillus</taxon>
    </lineage>
</organism>
<dbReference type="CDD" id="cd19481">
    <property type="entry name" value="RecA-like_protease"/>
    <property type="match status" value="1"/>
</dbReference>
<dbReference type="Gene3D" id="3.40.50.300">
    <property type="entry name" value="P-loop containing nucleotide triphosphate hydrolases"/>
    <property type="match status" value="1"/>
</dbReference>
<dbReference type="SUPFAM" id="SSF52540">
    <property type="entry name" value="P-loop containing nucleoside triphosphate hydrolases"/>
    <property type="match status" value="2"/>
</dbReference>
<evidence type="ECO:0000313" key="6">
    <source>
        <dbReference type="Proteomes" id="UP000293142"/>
    </source>
</evidence>
<dbReference type="Proteomes" id="UP000293142">
    <property type="component" value="Unassembled WGS sequence"/>
</dbReference>
<dbReference type="OrthoDB" id="9806903at2"/>
<dbReference type="InterPro" id="IPR003959">
    <property type="entry name" value="ATPase_AAA_core"/>
</dbReference>
<feature type="domain" description="AAA+ ATPase" evidence="4">
    <location>
        <begin position="519"/>
        <end position="651"/>
    </location>
</feature>
<sequence>MASDQSTYDLMDAYTSVRQFMEEALLWLDVIVECEIERMAEAAAALGSPPGDSLHNMYMTHAEAKLVLMEPASIGRLTAEQLSVVVQLEQRILARIYKTKELQDAIPIADLYDQMELTPVLLRAVIVALAPHANRKYLKLYGYLHDDMSRQYVSLDLLFRLCCFHEEERAELLDALTDERSWFKQIFTRIGQDDHVQEQSLLFQPIKLIGRAVHYLLGQSWTYTGALASVRLYSRMAAPRPTVVHQELEQSLFAYAGYANRKGQTTVILLQGAPGSGKTFLGLKAAGQLQRSLLEWDIDRAPEDELNFRYTLQQFLLEARLLRAIPAINRVHTLKADQHDRRLQWLFELLPRWDGLVFMFSREECKPPSMSVNVTWLPLVLPALNMAEGGALWAAFSAERLPLTAEETATLAGKFNFTPGQIDASIAHAARLQKWRELGGNAEPHSTPAGGMLLHEATYQLIDHRLREKAVKINPTFIWDDLVLPADTIGLLRQACDRLRLRQTVMNDWGFERKLPYGRGISMLFTGPPGTGKTMSASVIAGDMQAELYRVDLSRVVSKYIGETEKNLSDIFDQAKLSGAILFFDEADALFGKRSEVKDAHDKYANMETSYLLQKMEEYDGLTILATNFSQNLDEAFTRRIQFIIKFPFPDAVQREQLWRTAFPREFPTEDIDFAFMAEHFELTGGPIKNIVLTSAYLAAGEQSDVKMKHLMEAVMQEYKKTGKLFPKDRLGEYAQYVPQIKGV</sequence>
<evidence type="ECO:0000259" key="4">
    <source>
        <dbReference type="SMART" id="SM00382"/>
    </source>
</evidence>
<accession>A0A4Q9DM72</accession>
<dbReference type="GO" id="GO:0016887">
    <property type="term" value="F:ATP hydrolysis activity"/>
    <property type="evidence" value="ECO:0007669"/>
    <property type="project" value="InterPro"/>
</dbReference>
<evidence type="ECO:0000256" key="3">
    <source>
        <dbReference type="ARBA" id="ARBA00022840"/>
    </source>
</evidence>
<dbReference type="GO" id="GO:0005524">
    <property type="term" value="F:ATP binding"/>
    <property type="evidence" value="ECO:0007669"/>
    <property type="project" value="UniProtKB-KW"/>
</dbReference>
<keyword evidence="6" id="KW-1185">Reference proteome</keyword>
<dbReference type="PANTHER" id="PTHR23073">
    <property type="entry name" value="26S PROTEASOME REGULATORY SUBUNIT"/>
    <property type="match status" value="1"/>
</dbReference>
<dbReference type="SMART" id="SM00382">
    <property type="entry name" value="AAA"/>
    <property type="match status" value="2"/>
</dbReference>
<dbReference type="Pfam" id="PF22977">
    <property type="entry name" value="WHD"/>
    <property type="match status" value="1"/>
</dbReference>
<name>A0A4Q9DM72_9BACL</name>
<comment type="similarity">
    <text evidence="1">Belongs to the AAA ATPase family.</text>
</comment>
<comment type="caution">
    <text evidence="5">The sequence shown here is derived from an EMBL/GenBank/DDBJ whole genome shotgun (WGS) entry which is preliminary data.</text>
</comment>
<gene>
    <name evidence="5" type="ORF">EYB31_20345</name>
</gene>
<dbReference type="Pfam" id="PF00004">
    <property type="entry name" value="AAA"/>
    <property type="match status" value="1"/>
</dbReference>
<dbReference type="InterPro" id="IPR050221">
    <property type="entry name" value="26S_Proteasome_ATPase"/>
</dbReference>
<dbReference type="InterPro" id="IPR054472">
    <property type="entry name" value="WHD"/>
</dbReference>
<reference evidence="5 6" key="1">
    <citation type="submission" date="2019-02" db="EMBL/GenBank/DDBJ databases">
        <title>Paenibacillus sp. nov., isolated from surface-sterilized tissue of Thalictrum simplex L.</title>
        <authorList>
            <person name="Tuo L."/>
        </authorList>
    </citation>
    <scope>NUCLEOTIDE SEQUENCE [LARGE SCALE GENOMIC DNA]</scope>
    <source>
        <strain evidence="5 6">N2SHLJ1</strain>
    </source>
</reference>
<proteinExistence type="inferred from homology"/>
<dbReference type="EMBL" id="SIRE01000014">
    <property type="protein sequence ID" value="TBL76342.1"/>
    <property type="molecule type" value="Genomic_DNA"/>
</dbReference>
<dbReference type="InterPro" id="IPR027417">
    <property type="entry name" value="P-loop_NTPase"/>
</dbReference>
<evidence type="ECO:0000313" key="5">
    <source>
        <dbReference type="EMBL" id="TBL76342.1"/>
    </source>
</evidence>
<dbReference type="RefSeq" id="WP_131015249.1">
    <property type="nucleotide sequence ID" value="NZ_SIRE01000014.1"/>
</dbReference>
<keyword evidence="3 5" id="KW-0067">ATP-binding</keyword>
<dbReference type="AlphaFoldDB" id="A0A4Q9DM72"/>
<protein>
    <submittedName>
        <fullName evidence="5">ATP-binding protein</fullName>
    </submittedName>
</protein>
<keyword evidence="2" id="KW-0547">Nucleotide-binding</keyword>
<feature type="domain" description="AAA+ ATPase" evidence="4">
    <location>
        <begin position="264"/>
        <end position="511"/>
    </location>
</feature>
<evidence type="ECO:0000256" key="2">
    <source>
        <dbReference type="ARBA" id="ARBA00022741"/>
    </source>
</evidence>
<dbReference type="InterPro" id="IPR003593">
    <property type="entry name" value="AAA+_ATPase"/>
</dbReference>